<organism evidence="1">
    <name type="scientific">Mycobacterium xenopi 4042</name>
    <dbReference type="NCBI Taxonomy" id="1299334"/>
    <lineage>
        <taxon>Bacteria</taxon>
        <taxon>Bacillati</taxon>
        <taxon>Actinomycetota</taxon>
        <taxon>Actinomycetes</taxon>
        <taxon>Mycobacteriales</taxon>
        <taxon>Mycobacteriaceae</taxon>
        <taxon>Mycobacterium</taxon>
    </lineage>
</organism>
<accession>X7ZBM8</accession>
<dbReference type="AlphaFoldDB" id="X7ZBM8"/>
<evidence type="ECO:0000313" key="1">
    <source>
        <dbReference type="EMBL" id="EUA15995.1"/>
    </source>
</evidence>
<sequence>MDDPHVYPCRRWGWCGRSGTGHLSGPDAHRLHPGLVIRLNALPAE</sequence>
<gene>
    <name evidence="1" type="ORF">I553_0970</name>
</gene>
<proteinExistence type="predicted"/>
<protein>
    <submittedName>
        <fullName evidence="1">Uncharacterized protein</fullName>
    </submittedName>
</protein>
<dbReference type="EMBL" id="JAOB01000080">
    <property type="protein sequence ID" value="EUA15995.1"/>
    <property type="molecule type" value="Genomic_DNA"/>
</dbReference>
<comment type="caution">
    <text evidence="1">The sequence shown here is derived from an EMBL/GenBank/DDBJ whole genome shotgun (WGS) entry which is preliminary data.</text>
</comment>
<name>X7ZBM8_MYCXE</name>
<reference evidence="1" key="1">
    <citation type="submission" date="2014-01" db="EMBL/GenBank/DDBJ databases">
        <authorList>
            <person name="Brown-Elliot B."/>
            <person name="Wallace R."/>
            <person name="Lenaerts A."/>
            <person name="Ordway D."/>
            <person name="DeGroote M.A."/>
            <person name="Parker T."/>
            <person name="Sizemore C."/>
            <person name="Tallon L.J."/>
            <person name="Sadzewicz L.K."/>
            <person name="Sengamalay N."/>
            <person name="Fraser C.M."/>
            <person name="Hine E."/>
            <person name="Shefchek K.A."/>
            <person name="Das S.P."/>
            <person name="Tettelin H."/>
        </authorList>
    </citation>
    <scope>NUCLEOTIDE SEQUENCE [LARGE SCALE GENOMIC DNA]</scope>
    <source>
        <strain evidence="1">4042</strain>
    </source>
</reference>